<evidence type="ECO:0000256" key="1">
    <source>
        <dbReference type="ARBA" id="ARBA00022527"/>
    </source>
</evidence>
<organism evidence="8 9">
    <name type="scientific">Paramecium octaurelia</name>
    <dbReference type="NCBI Taxonomy" id="43137"/>
    <lineage>
        <taxon>Eukaryota</taxon>
        <taxon>Sar</taxon>
        <taxon>Alveolata</taxon>
        <taxon>Ciliophora</taxon>
        <taxon>Intramacronucleata</taxon>
        <taxon>Oligohymenophorea</taxon>
        <taxon>Peniculida</taxon>
        <taxon>Parameciidae</taxon>
        <taxon>Paramecium</taxon>
    </lineage>
</organism>
<keyword evidence="1" id="KW-0723">Serine/threonine-protein kinase</keyword>
<evidence type="ECO:0000256" key="2">
    <source>
        <dbReference type="ARBA" id="ARBA00022679"/>
    </source>
</evidence>
<evidence type="ECO:0000313" key="8">
    <source>
        <dbReference type="EMBL" id="CAD8167755.1"/>
    </source>
</evidence>
<dbReference type="EMBL" id="CAJJDP010000050">
    <property type="protein sequence ID" value="CAD8167755.1"/>
    <property type="molecule type" value="Genomic_DNA"/>
</dbReference>
<sequence>MNKQIKDFLIQQEIFVNQKRVYHNAFNTEKGEIRLCQIIAKPPIIPNILQNFKKIYSVQSRNVIQYLDFVESENNYYIFMEQLNQGTLDDIINTQNINEDKAKCYFREILNGLKSLHENKITFVDLSPKNIFKSDDSIKIGQINICSDQLANMQTEEDFKKFGIVKEIIPPEILQNQTIFSMASDLYTASVLYFKMIFKRFPFNGETKTELIDKIKENNIDFTCQDQAVSMETIDFLKQTLKYEPSQRLNWSQVYSHPLLKLLNIVNDYIVQSTLLSISINKLITRSDLVTKTFDCEKNRQFYQEIEQNNQAVNNNNNIEPAQNNDNALNEESEQFKKQLSIVKDLFKSQRTTLLKKQVDYYIEQRNMYSSLSETLSYVRLFDQEFKSFTLQFVILKIIYLISQSLIQQIEEIKYATKPEQCFTQNLQEQYDNLKKKIDEEHKIINSQFNKMLEQSQSNLERARMRGNVDQKISDIINKTSQYTLFELLRDQTKQFIEKVPTFNQIIQNKKIDPKTQYEIIIQVLFSLALIVSYLLKWSPTQILQKSPIEYLEYIRQESVETLITECQQKSQSIDQAFDKISKAQIRQF</sequence>
<dbReference type="AlphaFoldDB" id="A0A8S1UT85"/>
<keyword evidence="6" id="KW-0175">Coiled coil</keyword>
<keyword evidence="3" id="KW-0547">Nucleotide-binding</keyword>
<evidence type="ECO:0000256" key="5">
    <source>
        <dbReference type="ARBA" id="ARBA00022840"/>
    </source>
</evidence>
<evidence type="ECO:0000256" key="3">
    <source>
        <dbReference type="ARBA" id="ARBA00022741"/>
    </source>
</evidence>
<dbReference type="GO" id="GO:0005524">
    <property type="term" value="F:ATP binding"/>
    <property type="evidence" value="ECO:0007669"/>
    <property type="project" value="UniProtKB-KW"/>
</dbReference>
<dbReference type="PROSITE" id="PS50011">
    <property type="entry name" value="PROTEIN_KINASE_DOM"/>
    <property type="match status" value="1"/>
</dbReference>
<dbReference type="GO" id="GO:0004674">
    <property type="term" value="F:protein serine/threonine kinase activity"/>
    <property type="evidence" value="ECO:0007669"/>
    <property type="project" value="UniProtKB-KW"/>
</dbReference>
<comment type="caution">
    <text evidence="8">The sequence shown here is derived from an EMBL/GenBank/DDBJ whole genome shotgun (WGS) entry which is preliminary data.</text>
</comment>
<keyword evidence="9" id="KW-1185">Reference proteome</keyword>
<evidence type="ECO:0000256" key="4">
    <source>
        <dbReference type="ARBA" id="ARBA00022777"/>
    </source>
</evidence>
<dbReference type="OrthoDB" id="304564at2759"/>
<keyword evidence="5" id="KW-0067">ATP-binding</keyword>
<dbReference type="Proteomes" id="UP000683925">
    <property type="component" value="Unassembled WGS sequence"/>
</dbReference>
<dbReference type="PANTHER" id="PTHR24345:SF0">
    <property type="entry name" value="CELL CYCLE SERINE_THREONINE-PROTEIN KINASE CDC5_MSD2"/>
    <property type="match status" value="1"/>
</dbReference>
<evidence type="ECO:0000256" key="6">
    <source>
        <dbReference type="SAM" id="Coils"/>
    </source>
</evidence>
<feature type="coiled-coil region" evidence="6">
    <location>
        <begin position="424"/>
        <end position="466"/>
    </location>
</feature>
<proteinExistence type="predicted"/>
<dbReference type="GO" id="GO:0005634">
    <property type="term" value="C:nucleus"/>
    <property type="evidence" value="ECO:0007669"/>
    <property type="project" value="TreeGrafter"/>
</dbReference>
<protein>
    <recommendedName>
        <fullName evidence="7">Protein kinase domain-containing protein</fullName>
    </recommendedName>
</protein>
<dbReference type="Pfam" id="PF00069">
    <property type="entry name" value="Pkinase"/>
    <property type="match status" value="1"/>
</dbReference>
<keyword evidence="4" id="KW-0418">Kinase</keyword>
<dbReference type="PANTHER" id="PTHR24345">
    <property type="entry name" value="SERINE/THREONINE-PROTEIN KINASE PLK"/>
    <property type="match status" value="1"/>
</dbReference>
<reference evidence="8" key="1">
    <citation type="submission" date="2021-01" db="EMBL/GenBank/DDBJ databases">
        <authorList>
            <consortium name="Genoscope - CEA"/>
            <person name="William W."/>
        </authorList>
    </citation>
    <scope>NUCLEOTIDE SEQUENCE</scope>
</reference>
<evidence type="ECO:0000259" key="7">
    <source>
        <dbReference type="PROSITE" id="PS50011"/>
    </source>
</evidence>
<dbReference type="OMA" id="YIFMEQL"/>
<accession>A0A8S1UT85</accession>
<feature type="domain" description="Protein kinase" evidence="7">
    <location>
        <begin position="1"/>
        <end position="260"/>
    </location>
</feature>
<keyword evidence="2" id="KW-0808">Transferase</keyword>
<gene>
    <name evidence="8" type="ORF">POCTA_138.1.T0500241</name>
</gene>
<name>A0A8S1UT85_PAROT</name>
<evidence type="ECO:0000313" key="9">
    <source>
        <dbReference type="Proteomes" id="UP000683925"/>
    </source>
</evidence>
<dbReference type="SMART" id="SM00220">
    <property type="entry name" value="S_TKc"/>
    <property type="match status" value="1"/>
</dbReference>
<dbReference type="InterPro" id="IPR000719">
    <property type="entry name" value="Prot_kinase_dom"/>
</dbReference>